<evidence type="ECO:0000256" key="1">
    <source>
        <dbReference type="SAM" id="MobiDB-lite"/>
    </source>
</evidence>
<keyword evidence="3" id="KW-1185">Reference proteome</keyword>
<name>A0ABQ9TTQ6_SAGOE</name>
<reference evidence="2 3" key="1">
    <citation type="submission" date="2023-05" db="EMBL/GenBank/DDBJ databases">
        <title>B98-5 Cell Line De Novo Hybrid Assembly: An Optical Mapping Approach.</title>
        <authorList>
            <person name="Kananen K."/>
            <person name="Auerbach J.A."/>
            <person name="Kautto E."/>
            <person name="Blachly J.S."/>
        </authorList>
    </citation>
    <scope>NUCLEOTIDE SEQUENCE [LARGE SCALE GENOMIC DNA]</scope>
    <source>
        <strain evidence="2">B95-8</strain>
        <tissue evidence="2">Cell line</tissue>
    </source>
</reference>
<protein>
    <submittedName>
        <fullName evidence="2">Uncharacterized protein</fullName>
    </submittedName>
</protein>
<feature type="compositionally biased region" description="Basic and acidic residues" evidence="1">
    <location>
        <begin position="55"/>
        <end position="65"/>
    </location>
</feature>
<dbReference type="EMBL" id="JASSZA010000019">
    <property type="protein sequence ID" value="KAK2088174.1"/>
    <property type="molecule type" value="Genomic_DNA"/>
</dbReference>
<feature type="non-terminal residue" evidence="2">
    <location>
        <position position="65"/>
    </location>
</feature>
<proteinExistence type="predicted"/>
<comment type="caution">
    <text evidence="2">The sequence shown here is derived from an EMBL/GenBank/DDBJ whole genome shotgun (WGS) entry which is preliminary data.</text>
</comment>
<sequence>MFPCPGTILWPGKSSPTRTQVLGDDAPHPAHGARGMSRGSLPAPCPENNSPRPDYFSERLKGWGG</sequence>
<evidence type="ECO:0000313" key="2">
    <source>
        <dbReference type="EMBL" id="KAK2088174.1"/>
    </source>
</evidence>
<organism evidence="2 3">
    <name type="scientific">Saguinus oedipus</name>
    <name type="common">Cotton-top tamarin</name>
    <name type="synonym">Oedipomidas oedipus</name>
    <dbReference type="NCBI Taxonomy" id="9490"/>
    <lineage>
        <taxon>Eukaryota</taxon>
        <taxon>Metazoa</taxon>
        <taxon>Chordata</taxon>
        <taxon>Craniata</taxon>
        <taxon>Vertebrata</taxon>
        <taxon>Euteleostomi</taxon>
        <taxon>Mammalia</taxon>
        <taxon>Eutheria</taxon>
        <taxon>Euarchontoglires</taxon>
        <taxon>Primates</taxon>
        <taxon>Haplorrhini</taxon>
        <taxon>Platyrrhini</taxon>
        <taxon>Cebidae</taxon>
        <taxon>Callitrichinae</taxon>
        <taxon>Saguinus</taxon>
    </lineage>
</organism>
<feature type="region of interest" description="Disordered" evidence="1">
    <location>
        <begin position="1"/>
        <end position="65"/>
    </location>
</feature>
<gene>
    <name evidence="2" type="ORF">P7K49_034081</name>
</gene>
<evidence type="ECO:0000313" key="3">
    <source>
        <dbReference type="Proteomes" id="UP001266305"/>
    </source>
</evidence>
<accession>A0ABQ9TTQ6</accession>
<dbReference type="Proteomes" id="UP001266305">
    <property type="component" value="Unassembled WGS sequence"/>
</dbReference>